<protein>
    <submittedName>
        <fullName evidence="3">Dynein light chain</fullName>
    </submittedName>
</protein>
<sequence length="147" mass="16927">MINVPGAAKHAAGADGIALERIQAMFMEDAEEARKELVRGMKLIREEVNGRTEKYCEAMKKYYDRTKGYGWQIGSQMQWSASTQEDADSNEHSRIVILVPVVLRRLTHCLKGPKTTFFYYRAFKEIRRNNNVLFRDEVGNVVFLLPP</sequence>
<evidence type="ECO:0000313" key="2">
    <source>
        <dbReference type="Proteomes" id="UP000050761"/>
    </source>
</evidence>
<evidence type="ECO:0000313" key="1">
    <source>
        <dbReference type="EMBL" id="VDO91924.1"/>
    </source>
</evidence>
<organism evidence="2 3">
    <name type="scientific">Heligmosomoides polygyrus</name>
    <name type="common">Parasitic roundworm</name>
    <dbReference type="NCBI Taxonomy" id="6339"/>
    <lineage>
        <taxon>Eukaryota</taxon>
        <taxon>Metazoa</taxon>
        <taxon>Ecdysozoa</taxon>
        <taxon>Nematoda</taxon>
        <taxon>Chromadorea</taxon>
        <taxon>Rhabditida</taxon>
        <taxon>Rhabditina</taxon>
        <taxon>Rhabditomorpha</taxon>
        <taxon>Strongyloidea</taxon>
        <taxon>Heligmosomidae</taxon>
        <taxon>Heligmosomoides</taxon>
    </lineage>
</organism>
<accession>A0A183FVL6</accession>
<dbReference type="AlphaFoldDB" id="A0A183FVL6"/>
<keyword evidence="2" id="KW-1185">Reference proteome</keyword>
<evidence type="ECO:0000313" key="3">
    <source>
        <dbReference type="WBParaSite" id="HPBE_0001238101-mRNA-1"/>
    </source>
</evidence>
<dbReference type="WBParaSite" id="HPBE_0001238101-mRNA-1">
    <property type="protein sequence ID" value="HPBE_0001238101-mRNA-1"/>
    <property type="gene ID" value="HPBE_0001238101"/>
</dbReference>
<name>A0A183FVL6_HELPZ</name>
<accession>A0A3P8A640</accession>
<gene>
    <name evidence="1" type="ORF">HPBE_LOCUS12382</name>
</gene>
<proteinExistence type="predicted"/>
<reference evidence="3" key="2">
    <citation type="submission" date="2019-09" db="UniProtKB">
        <authorList>
            <consortium name="WormBaseParasite"/>
        </authorList>
    </citation>
    <scope>IDENTIFICATION</scope>
</reference>
<dbReference type="Proteomes" id="UP000050761">
    <property type="component" value="Unassembled WGS sequence"/>
</dbReference>
<reference evidence="1 2" key="1">
    <citation type="submission" date="2018-11" db="EMBL/GenBank/DDBJ databases">
        <authorList>
            <consortium name="Pathogen Informatics"/>
        </authorList>
    </citation>
    <scope>NUCLEOTIDE SEQUENCE [LARGE SCALE GENOMIC DNA]</scope>
</reference>
<dbReference type="EMBL" id="UZAH01027477">
    <property type="protein sequence ID" value="VDO91924.1"/>
    <property type="molecule type" value="Genomic_DNA"/>
</dbReference>